<dbReference type="PANTHER" id="PTHR38686">
    <property type="entry name" value="APOLIPOPROTEIN N-ACYLTRANSFERASE"/>
    <property type="match status" value="1"/>
</dbReference>
<accession>A0ABX6JXR1</accession>
<evidence type="ECO:0000256" key="2">
    <source>
        <dbReference type="ARBA" id="ARBA00022475"/>
    </source>
</evidence>
<keyword evidence="11" id="KW-1185">Reference proteome</keyword>
<sequence>MGERRRGARALRQKLPGTICRVHAEPRLFPRARTRPGGLGAVGVCPGTRSPVIDVATDAGPVRVGIAICFDIIFDQQAVELVGDEAEVVFAQTNNADFGRTDESAQQLAIARMRAIETGRALVNISTVGTSAIVAPDGTDLAQLTPFTADAMVAELPLVSGETPALRFGAVFAALWVLCGAAGTGVGVAVLLRRPRIASD</sequence>
<keyword evidence="5 8" id="KW-1133">Transmembrane helix</keyword>
<comment type="subcellular location">
    <subcellularLocation>
        <location evidence="1">Cell membrane</location>
        <topology evidence="1">Multi-pass membrane protein</topology>
    </subcellularLocation>
</comment>
<dbReference type="Gene3D" id="3.60.110.10">
    <property type="entry name" value="Carbon-nitrogen hydrolase"/>
    <property type="match status" value="1"/>
</dbReference>
<keyword evidence="3" id="KW-0808">Transferase</keyword>
<keyword evidence="2" id="KW-1003">Cell membrane</keyword>
<dbReference type="EMBL" id="CP049933">
    <property type="protein sequence ID" value="QIM18398.1"/>
    <property type="molecule type" value="Genomic_DNA"/>
</dbReference>
<dbReference type="InterPro" id="IPR003010">
    <property type="entry name" value="C-N_Hydrolase"/>
</dbReference>
<evidence type="ECO:0000259" key="9">
    <source>
        <dbReference type="PROSITE" id="PS50263"/>
    </source>
</evidence>
<proteinExistence type="predicted"/>
<gene>
    <name evidence="10" type="ORF">G7066_06690</name>
</gene>
<feature type="transmembrane region" description="Helical" evidence="8">
    <location>
        <begin position="168"/>
        <end position="192"/>
    </location>
</feature>
<keyword evidence="4 8" id="KW-0812">Transmembrane</keyword>
<dbReference type="PROSITE" id="PS50263">
    <property type="entry name" value="CN_HYDROLASE"/>
    <property type="match status" value="1"/>
</dbReference>
<evidence type="ECO:0000313" key="10">
    <source>
        <dbReference type="EMBL" id="QIM18398.1"/>
    </source>
</evidence>
<dbReference type="InterPro" id="IPR036526">
    <property type="entry name" value="C-N_Hydrolase_sf"/>
</dbReference>
<dbReference type="PANTHER" id="PTHR38686:SF1">
    <property type="entry name" value="APOLIPOPROTEIN N-ACYLTRANSFERASE"/>
    <property type="match status" value="1"/>
</dbReference>
<reference evidence="10 11" key="1">
    <citation type="submission" date="2020-03" db="EMBL/GenBank/DDBJ databases">
        <title>Leucobacter sp. nov., isolated from beetles.</title>
        <authorList>
            <person name="Hyun D.-W."/>
            <person name="Bae J.-W."/>
        </authorList>
    </citation>
    <scope>NUCLEOTIDE SEQUENCE [LARGE SCALE GENOMIC DNA]</scope>
    <source>
        <strain evidence="10 11">HDW9A</strain>
    </source>
</reference>
<evidence type="ECO:0000256" key="4">
    <source>
        <dbReference type="ARBA" id="ARBA00022692"/>
    </source>
</evidence>
<dbReference type="Proteomes" id="UP000503441">
    <property type="component" value="Chromosome"/>
</dbReference>
<evidence type="ECO:0000256" key="1">
    <source>
        <dbReference type="ARBA" id="ARBA00004651"/>
    </source>
</evidence>
<keyword evidence="7" id="KW-0012">Acyltransferase</keyword>
<dbReference type="InterPro" id="IPR004563">
    <property type="entry name" value="Apolipo_AcylTrfase"/>
</dbReference>
<dbReference type="SUPFAM" id="SSF56317">
    <property type="entry name" value="Carbon-nitrogen hydrolase"/>
    <property type="match status" value="1"/>
</dbReference>
<evidence type="ECO:0000256" key="3">
    <source>
        <dbReference type="ARBA" id="ARBA00022679"/>
    </source>
</evidence>
<evidence type="ECO:0000256" key="7">
    <source>
        <dbReference type="ARBA" id="ARBA00023315"/>
    </source>
</evidence>
<dbReference type="Pfam" id="PF00795">
    <property type="entry name" value="CN_hydrolase"/>
    <property type="match status" value="1"/>
</dbReference>
<evidence type="ECO:0000256" key="6">
    <source>
        <dbReference type="ARBA" id="ARBA00023136"/>
    </source>
</evidence>
<keyword evidence="6 8" id="KW-0472">Membrane</keyword>
<evidence type="ECO:0000256" key="8">
    <source>
        <dbReference type="SAM" id="Phobius"/>
    </source>
</evidence>
<evidence type="ECO:0000256" key="5">
    <source>
        <dbReference type="ARBA" id="ARBA00022989"/>
    </source>
</evidence>
<protein>
    <recommendedName>
        <fullName evidence="9">CN hydrolase domain-containing protein</fullName>
    </recommendedName>
</protein>
<evidence type="ECO:0000313" key="11">
    <source>
        <dbReference type="Proteomes" id="UP000503441"/>
    </source>
</evidence>
<name>A0ABX6JXR1_9MICO</name>
<feature type="domain" description="CN hydrolase" evidence="9">
    <location>
        <begin position="1"/>
        <end position="158"/>
    </location>
</feature>
<organism evidence="10 11">
    <name type="scientific">Leucobacter coleopterorum</name>
    <dbReference type="NCBI Taxonomy" id="2714933"/>
    <lineage>
        <taxon>Bacteria</taxon>
        <taxon>Bacillati</taxon>
        <taxon>Actinomycetota</taxon>
        <taxon>Actinomycetes</taxon>
        <taxon>Micrococcales</taxon>
        <taxon>Microbacteriaceae</taxon>
        <taxon>Leucobacter</taxon>
    </lineage>
</organism>